<evidence type="ECO:0000256" key="1">
    <source>
        <dbReference type="SAM" id="MobiDB-lite"/>
    </source>
</evidence>
<gene>
    <name evidence="2" type="ORF">Cvel_3238</name>
</gene>
<protein>
    <submittedName>
        <fullName evidence="2">Uncharacterized protein</fullName>
    </submittedName>
</protein>
<reference evidence="2" key="1">
    <citation type="submission" date="2014-11" db="EMBL/GenBank/DDBJ databases">
        <authorList>
            <person name="Otto D Thomas"/>
            <person name="Naeem Raeece"/>
        </authorList>
    </citation>
    <scope>NUCLEOTIDE SEQUENCE</scope>
</reference>
<sequence length="472" mass="53396">MNRVQSTITTAISPWEILTFRGDFILFSDTWSQHQLEGVLFPPAYSLEVGIHGIKLIPSKASERIYLRTTEPPPALDLLFEDISAMAISIEREDFHSGCVGWAVRIVSRNGMVYVLKCIEEDSFHPELRRAAAQIFCSKVWPVMEERWRQQAHLIHLRAFSTFSIQSDTLLEERTTAHRRAHNILTGDVCFYDFWGKETFRQNKYDFVSALFYKAGIPAGLTLSRLDQCRNGWPWVIFAGEEAVWRRFEEGGLPMRARLDLRSGGDLLQRRTCPRARRLTETVGRNPTETWIRLRDQRERLDQRVRDQRERVERVLLAARIEGLQRFLIGRLFGAQSTRVPSDELEESDGRSGDAEPVSDPVSEPGLSMSGQGGECARVAEGGRDSSDTASQTDYRENGSPIEQHQLETAGEIAQPEEAQAPPRSRPTRGKEGSASCCVPLRAAAFWCGFRRGSVQIVGDDEGVVQRLDEGE</sequence>
<name>A0A0G4FE20_9ALVE</name>
<evidence type="ECO:0000313" key="2">
    <source>
        <dbReference type="EMBL" id="CEM11454.1"/>
    </source>
</evidence>
<dbReference type="AlphaFoldDB" id="A0A0G4FE20"/>
<organism evidence="2">
    <name type="scientific">Chromera velia CCMP2878</name>
    <dbReference type="NCBI Taxonomy" id="1169474"/>
    <lineage>
        <taxon>Eukaryota</taxon>
        <taxon>Sar</taxon>
        <taxon>Alveolata</taxon>
        <taxon>Colpodellida</taxon>
        <taxon>Chromeraceae</taxon>
        <taxon>Chromera</taxon>
    </lineage>
</organism>
<dbReference type="EMBL" id="CDMZ01000308">
    <property type="protein sequence ID" value="CEM11454.1"/>
    <property type="molecule type" value="Genomic_DNA"/>
</dbReference>
<proteinExistence type="predicted"/>
<dbReference type="VEuPathDB" id="CryptoDB:Cvel_3238"/>
<feature type="region of interest" description="Disordered" evidence="1">
    <location>
        <begin position="339"/>
        <end position="435"/>
    </location>
</feature>
<accession>A0A0G4FE20</accession>